<name>A0A9W8GLR3_9FUNG</name>
<reference evidence="2" key="1">
    <citation type="submission" date="2022-07" db="EMBL/GenBank/DDBJ databases">
        <title>Phylogenomic reconstructions and comparative analyses of Kickxellomycotina fungi.</title>
        <authorList>
            <person name="Reynolds N.K."/>
            <person name="Stajich J.E."/>
            <person name="Barry K."/>
            <person name="Grigoriev I.V."/>
            <person name="Crous P."/>
            <person name="Smith M.E."/>
        </authorList>
    </citation>
    <scope>NUCLEOTIDE SEQUENCE</scope>
    <source>
        <strain evidence="2">CBS 109367</strain>
    </source>
</reference>
<dbReference type="Gene3D" id="1.25.40.10">
    <property type="entry name" value="Tetratricopeptide repeat domain"/>
    <property type="match status" value="1"/>
</dbReference>
<gene>
    <name evidence="2" type="ORF">IWW39_001498</name>
</gene>
<dbReference type="EMBL" id="JANBTX010000026">
    <property type="protein sequence ID" value="KAJ2689372.1"/>
    <property type="molecule type" value="Genomic_DNA"/>
</dbReference>
<proteinExistence type="predicted"/>
<organism evidence="2 3">
    <name type="scientific">Coemansia spiralis</name>
    <dbReference type="NCBI Taxonomy" id="417178"/>
    <lineage>
        <taxon>Eukaryota</taxon>
        <taxon>Fungi</taxon>
        <taxon>Fungi incertae sedis</taxon>
        <taxon>Zoopagomycota</taxon>
        <taxon>Kickxellomycotina</taxon>
        <taxon>Kickxellomycetes</taxon>
        <taxon>Kickxellales</taxon>
        <taxon>Kickxellaceae</taxon>
        <taxon>Coemansia</taxon>
    </lineage>
</organism>
<feature type="repeat" description="PPR" evidence="1">
    <location>
        <begin position="284"/>
        <end position="318"/>
    </location>
</feature>
<dbReference type="PROSITE" id="PS51375">
    <property type="entry name" value="PPR"/>
    <property type="match status" value="1"/>
</dbReference>
<dbReference type="OrthoDB" id="185373at2759"/>
<accession>A0A9W8GLR3</accession>
<protein>
    <submittedName>
        <fullName evidence="2">Uncharacterized protein</fullName>
    </submittedName>
</protein>
<evidence type="ECO:0000313" key="3">
    <source>
        <dbReference type="Proteomes" id="UP001151516"/>
    </source>
</evidence>
<keyword evidence="3" id="KW-1185">Reference proteome</keyword>
<dbReference type="InterPro" id="IPR011990">
    <property type="entry name" value="TPR-like_helical_dom_sf"/>
</dbReference>
<dbReference type="InterPro" id="IPR002885">
    <property type="entry name" value="PPR_rpt"/>
</dbReference>
<evidence type="ECO:0000313" key="2">
    <source>
        <dbReference type="EMBL" id="KAJ2689372.1"/>
    </source>
</evidence>
<sequence length="600" mass="66657">MPPRLLLLPGYQTLRALLSFNSPHSLYSSKSAQRRVYCCAHQSLSQTPDSLSPPNDVKAALAQYTESTTAHWRPVGDAIAQTIETLVKARRRSLAVRALRQVMSADQGLEEGRRLGLRLVRALNGAAVEPAGLAWLYTRCLGSRWAAGEALVAEMMAGLYAQHQYYGVIGVAQRVEPENVGAGAVRVALAAISKQQKMAKSRGDWGFRGAARFMEEYRGDGCPFRQLARRLVDLLGRRDPRLVSAQLLAKLLEIELLSVPASAKLPRQVHPWLDAYFRYGVEPTVHAFAILMHAYLRCGDPEFALWIYQSMQRGSVTFVQEGRAESMRVPAPNDVALATVALVWCQRRQWAQVHGVLERLGEGGLVSQRLVTRAVSAMVDDGHVREAEDLWLKYGCTPGPNALSTRVVNDRALAKLVLGCTRAKEVAKATGYFRTCCEFASLSETPKTHLTGLFNAVLRCALDNAPALVDLESLDTGDGRPDLDILRIARLHCVRFDGDTYSVLVSHLSRVAHAHGLDAVAGAMQNLYTRLCSEGIVLDDMMVCHLVPVWVYLDLGQLVTMYWRVHTRGRPQRKVAQFRRHIMYRAEDWGVKDRVAKLLS</sequence>
<dbReference type="AlphaFoldDB" id="A0A9W8GLR3"/>
<comment type="caution">
    <text evidence="2">The sequence shown here is derived from an EMBL/GenBank/DDBJ whole genome shotgun (WGS) entry which is preliminary data.</text>
</comment>
<evidence type="ECO:0000256" key="1">
    <source>
        <dbReference type="PROSITE-ProRule" id="PRU00708"/>
    </source>
</evidence>
<dbReference type="Proteomes" id="UP001151516">
    <property type="component" value="Unassembled WGS sequence"/>
</dbReference>